<dbReference type="EMBL" id="GBXM01087371">
    <property type="protein sequence ID" value="JAH21206.1"/>
    <property type="molecule type" value="Transcribed_RNA"/>
</dbReference>
<name>A0A0E9QW62_ANGAN</name>
<evidence type="ECO:0000313" key="1">
    <source>
        <dbReference type="EMBL" id="JAH21206.1"/>
    </source>
</evidence>
<reference evidence="1" key="2">
    <citation type="journal article" date="2015" name="Fish Shellfish Immunol.">
        <title>Early steps in the European eel (Anguilla anguilla)-Vibrio vulnificus interaction in the gills: Role of the RtxA13 toxin.</title>
        <authorList>
            <person name="Callol A."/>
            <person name="Pajuelo D."/>
            <person name="Ebbesson L."/>
            <person name="Teles M."/>
            <person name="MacKenzie S."/>
            <person name="Amaro C."/>
        </authorList>
    </citation>
    <scope>NUCLEOTIDE SEQUENCE</scope>
</reference>
<dbReference type="AlphaFoldDB" id="A0A0E9QW62"/>
<protein>
    <submittedName>
        <fullName evidence="1">Uncharacterized protein</fullName>
    </submittedName>
</protein>
<sequence length="46" mass="5148">MSIHRSIKAIKGMSDHVNICCDLVQLLIWGSLSLAESSARERALFF</sequence>
<proteinExistence type="predicted"/>
<reference evidence="1" key="1">
    <citation type="submission" date="2014-11" db="EMBL/GenBank/DDBJ databases">
        <authorList>
            <person name="Amaro Gonzalez C."/>
        </authorList>
    </citation>
    <scope>NUCLEOTIDE SEQUENCE</scope>
</reference>
<organism evidence="1">
    <name type="scientific">Anguilla anguilla</name>
    <name type="common">European freshwater eel</name>
    <name type="synonym">Muraena anguilla</name>
    <dbReference type="NCBI Taxonomy" id="7936"/>
    <lineage>
        <taxon>Eukaryota</taxon>
        <taxon>Metazoa</taxon>
        <taxon>Chordata</taxon>
        <taxon>Craniata</taxon>
        <taxon>Vertebrata</taxon>
        <taxon>Euteleostomi</taxon>
        <taxon>Actinopterygii</taxon>
        <taxon>Neopterygii</taxon>
        <taxon>Teleostei</taxon>
        <taxon>Anguilliformes</taxon>
        <taxon>Anguillidae</taxon>
        <taxon>Anguilla</taxon>
    </lineage>
</organism>
<accession>A0A0E9QW62</accession>